<dbReference type="Proteomes" id="UP000298781">
    <property type="component" value="Chromosome"/>
</dbReference>
<sequence>MTELAQAAAAAGYRLETFDEIGSTNAVALQRAAEGETRPTWFVTDRQTAGRGRRGRSWTSLKGNLFASLLLVDPAPVAHIAELCFVAALAVDDALLAVVPDAFDQFRLKWPNDGLLGGAKVVGMLVEATTRAATTQVAIGIGVNVAHHPVDTPYPTTSFAAKGFAVGRDQLFEALSASMVRALAVWNRGEGFAQIRAGWLARAAGLGGPLVIQSDGKRAEGIFTGLDAHGRLILDTPDGRQLITAGEVLLAPEKTVHHHG</sequence>
<name>A0A4D7BDJ0_9HYPH</name>
<dbReference type="InterPro" id="IPR004143">
    <property type="entry name" value="BPL_LPL_catalytic"/>
</dbReference>
<dbReference type="InterPro" id="IPR008988">
    <property type="entry name" value="Transcriptional_repressor_C"/>
</dbReference>
<evidence type="ECO:0000256" key="6">
    <source>
        <dbReference type="ARBA" id="ARBA00047846"/>
    </source>
</evidence>
<keyword evidence="9" id="KW-1185">Reference proteome</keyword>
<feature type="domain" description="BPL/LPL catalytic" evidence="7">
    <location>
        <begin position="1"/>
        <end position="187"/>
    </location>
</feature>
<comment type="catalytic activity">
    <reaction evidence="6">
        <text>biotin + L-lysyl-[protein] + ATP = N(6)-biotinyl-L-lysyl-[protein] + AMP + diphosphate + H(+)</text>
        <dbReference type="Rhea" id="RHEA:11756"/>
        <dbReference type="Rhea" id="RHEA-COMP:9752"/>
        <dbReference type="Rhea" id="RHEA-COMP:10505"/>
        <dbReference type="ChEBI" id="CHEBI:15378"/>
        <dbReference type="ChEBI" id="CHEBI:29969"/>
        <dbReference type="ChEBI" id="CHEBI:30616"/>
        <dbReference type="ChEBI" id="CHEBI:33019"/>
        <dbReference type="ChEBI" id="CHEBI:57586"/>
        <dbReference type="ChEBI" id="CHEBI:83144"/>
        <dbReference type="ChEBI" id="CHEBI:456215"/>
        <dbReference type="EC" id="6.3.4.15"/>
    </reaction>
</comment>
<reference evidence="8 9" key="1">
    <citation type="submission" date="2019-04" db="EMBL/GenBank/DDBJ databases">
        <title>Phreatobacter aquaticus sp. nov.</title>
        <authorList>
            <person name="Choi A."/>
        </authorList>
    </citation>
    <scope>NUCLEOTIDE SEQUENCE [LARGE SCALE GENOMIC DNA]</scope>
    <source>
        <strain evidence="8 9">KCTC 52518</strain>
    </source>
</reference>
<dbReference type="InterPro" id="IPR004408">
    <property type="entry name" value="Biotin_CoA_COase_ligase"/>
</dbReference>
<dbReference type="PROSITE" id="PS51733">
    <property type="entry name" value="BPL_LPL_CATALYTIC"/>
    <property type="match status" value="1"/>
</dbReference>
<dbReference type="GO" id="GO:0005524">
    <property type="term" value="F:ATP binding"/>
    <property type="evidence" value="ECO:0007669"/>
    <property type="project" value="UniProtKB-KW"/>
</dbReference>
<keyword evidence="3" id="KW-0067">ATP-binding</keyword>
<dbReference type="GO" id="GO:0004077">
    <property type="term" value="F:biotin--[biotin carboxyl-carrier protein] ligase activity"/>
    <property type="evidence" value="ECO:0007669"/>
    <property type="project" value="UniProtKB-EC"/>
</dbReference>
<evidence type="ECO:0000256" key="3">
    <source>
        <dbReference type="ARBA" id="ARBA00022840"/>
    </source>
</evidence>
<keyword evidence="2" id="KW-0547">Nucleotide-binding</keyword>
<accession>A0A4D7BDJ0</accession>
<keyword evidence="1 8" id="KW-0436">Ligase</keyword>
<dbReference type="Pfam" id="PF02237">
    <property type="entry name" value="BPL_C"/>
    <property type="match status" value="1"/>
</dbReference>
<proteinExistence type="predicted"/>
<evidence type="ECO:0000259" key="7">
    <source>
        <dbReference type="PROSITE" id="PS51733"/>
    </source>
</evidence>
<dbReference type="AlphaFoldDB" id="A0A4D7BDJ0"/>
<dbReference type="SUPFAM" id="SSF50037">
    <property type="entry name" value="C-terminal domain of transcriptional repressors"/>
    <property type="match status" value="1"/>
</dbReference>
<evidence type="ECO:0000256" key="2">
    <source>
        <dbReference type="ARBA" id="ARBA00022741"/>
    </source>
</evidence>
<evidence type="ECO:0000313" key="8">
    <source>
        <dbReference type="EMBL" id="QCI68623.1"/>
    </source>
</evidence>
<dbReference type="EC" id="6.3.4.15" evidence="5"/>
<dbReference type="InterPro" id="IPR045864">
    <property type="entry name" value="aa-tRNA-synth_II/BPL/LPL"/>
</dbReference>
<dbReference type="Pfam" id="PF03099">
    <property type="entry name" value="BPL_LplA_LipB"/>
    <property type="match status" value="1"/>
</dbReference>
<evidence type="ECO:0000256" key="1">
    <source>
        <dbReference type="ARBA" id="ARBA00022598"/>
    </source>
</evidence>
<dbReference type="EMBL" id="CP039690">
    <property type="protein sequence ID" value="QCI68623.1"/>
    <property type="molecule type" value="Genomic_DNA"/>
</dbReference>
<gene>
    <name evidence="8" type="ORF">E8M01_32970</name>
</gene>
<dbReference type="InterPro" id="IPR003142">
    <property type="entry name" value="BPL_C"/>
</dbReference>
<dbReference type="Gene3D" id="3.30.930.10">
    <property type="entry name" value="Bira Bifunctional Protein, Domain 2"/>
    <property type="match status" value="1"/>
</dbReference>
<dbReference type="NCBIfam" id="TIGR00121">
    <property type="entry name" value="birA_ligase"/>
    <property type="match status" value="1"/>
</dbReference>
<dbReference type="GO" id="GO:0005737">
    <property type="term" value="C:cytoplasm"/>
    <property type="evidence" value="ECO:0007669"/>
    <property type="project" value="TreeGrafter"/>
</dbReference>
<evidence type="ECO:0000256" key="4">
    <source>
        <dbReference type="ARBA" id="ARBA00023267"/>
    </source>
</evidence>
<dbReference type="OrthoDB" id="9807064at2"/>
<evidence type="ECO:0000256" key="5">
    <source>
        <dbReference type="ARBA" id="ARBA00024227"/>
    </source>
</evidence>
<evidence type="ECO:0000313" key="9">
    <source>
        <dbReference type="Proteomes" id="UP000298781"/>
    </source>
</evidence>
<protein>
    <recommendedName>
        <fullName evidence="5">biotin--[biotin carboxyl-carrier protein] ligase</fullName>
        <ecNumber evidence="5">6.3.4.15</ecNumber>
    </recommendedName>
</protein>
<dbReference type="SUPFAM" id="SSF55681">
    <property type="entry name" value="Class II aaRS and biotin synthetases"/>
    <property type="match status" value="1"/>
</dbReference>
<organism evidence="8 9">
    <name type="scientific">Phreatobacter stygius</name>
    <dbReference type="NCBI Taxonomy" id="1940610"/>
    <lineage>
        <taxon>Bacteria</taxon>
        <taxon>Pseudomonadati</taxon>
        <taxon>Pseudomonadota</taxon>
        <taxon>Alphaproteobacteria</taxon>
        <taxon>Hyphomicrobiales</taxon>
        <taxon>Phreatobacteraceae</taxon>
        <taxon>Phreatobacter</taxon>
    </lineage>
</organism>
<dbReference type="RefSeq" id="WP_136964042.1">
    <property type="nucleotide sequence ID" value="NZ_CP039690.1"/>
</dbReference>
<dbReference type="PANTHER" id="PTHR12835">
    <property type="entry name" value="BIOTIN PROTEIN LIGASE"/>
    <property type="match status" value="1"/>
</dbReference>
<dbReference type="CDD" id="cd16442">
    <property type="entry name" value="BPL"/>
    <property type="match status" value="1"/>
</dbReference>
<dbReference type="KEGG" id="pstg:E8M01_32970"/>
<dbReference type="Gene3D" id="2.30.30.100">
    <property type="match status" value="1"/>
</dbReference>
<keyword evidence="4" id="KW-0092">Biotin</keyword>
<dbReference type="PANTHER" id="PTHR12835:SF5">
    <property type="entry name" value="BIOTIN--PROTEIN LIGASE"/>
    <property type="match status" value="1"/>
</dbReference>